<proteinExistence type="inferred from homology"/>
<dbReference type="EC" id="3.1.-.-" evidence="5"/>
<organism evidence="7 8">
    <name type="scientific">Candidatus Desantisbacteria bacterium CG2_30_40_21</name>
    <dbReference type="NCBI Taxonomy" id="1817895"/>
    <lineage>
        <taxon>Bacteria</taxon>
        <taxon>Candidatus Desantisiibacteriota</taxon>
    </lineage>
</organism>
<feature type="binding site" evidence="5">
    <location>
        <position position="101"/>
    </location>
    <ligand>
        <name>Mg(2+)</name>
        <dbReference type="ChEBI" id="CHEBI:18420"/>
    </ligand>
</feature>
<accession>A0A1J5EGZ5</accession>
<dbReference type="Pfam" id="PF01850">
    <property type="entry name" value="PIN"/>
    <property type="match status" value="1"/>
</dbReference>
<dbReference type="InterPro" id="IPR002716">
    <property type="entry name" value="PIN_dom"/>
</dbReference>
<dbReference type="GO" id="GO:0016787">
    <property type="term" value="F:hydrolase activity"/>
    <property type="evidence" value="ECO:0007669"/>
    <property type="project" value="UniProtKB-KW"/>
</dbReference>
<keyword evidence="2 5" id="KW-0540">Nuclease</keyword>
<reference evidence="7 8" key="1">
    <citation type="journal article" date="2016" name="Environ. Microbiol.">
        <title>Genomic resolution of a cold subsurface aquifer community provides metabolic insights for novel microbes adapted to high CO concentrations.</title>
        <authorList>
            <person name="Probst A.J."/>
            <person name="Castelle C.J."/>
            <person name="Singh A."/>
            <person name="Brown C.T."/>
            <person name="Anantharaman K."/>
            <person name="Sharon I."/>
            <person name="Hug L.A."/>
            <person name="Burstein D."/>
            <person name="Emerson J.B."/>
            <person name="Thomas B.C."/>
            <person name="Banfield J.F."/>
        </authorList>
    </citation>
    <scope>NUCLEOTIDE SEQUENCE [LARGE SCALE GENOMIC DNA]</scope>
    <source>
        <strain evidence="7">CG2_30_40_21</strain>
    </source>
</reference>
<dbReference type="EMBL" id="MNYI01000043">
    <property type="protein sequence ID" value="OIP42638.1"/>
    <property type="molecule type" value="Genomic_DNA"/>
</dbReference>
<evidence type="ECO:0000256" key="4">
    <source>
        <dbReference type="ARBA" id="ARBA00022801"/>
    </source>
</evidence>
<keyword evidence="4 5" id="KW-0378">Hydrolase</keyword>
<dbReference type="GO" id="GO:0090729">
    <property type="term" value="F:toxin activity"/>
    <property type="evidence" value="ECO:0007669"/>
    <property type="project" value="UniProtKB-KW"/>
</dbReference>
<dbReference type="GO" id="GO:0000287">
    <property type="term" value="F:magnesium ion binding"/>
    <property type="evidence" value="ECO:0007669"/>
    <property type="project" value="UniProtKB-UniRule"/>
</dbReference>
<comment type="caution">
    <text evidence="7">The sequence shown here is derived from an EMBL/GenBank/DDBJ whole genome shotgun (WGS) entry which is preliminary data.</text>
</comment>
<dbReference type="Gene3D" id="3.40.50.1010">
    <property type="entry name" value="5'-nuclease"/>
    <property type="match status" value="1"/>
</dbReference>
<name>A0A1J5EGZ5_9BACT</name>
<evidence type="ECO:0000256" key="1">
    <source>
        <dbReference type="ARBA" id="ARBA00022649"/>
    </source>
</evidence>
<dbReference type="AlphaFoldDB" id="A0A1J5EGZ5"/>
<evidence type="ECO:0000259" key="6">
    <source>
        <dbReference type="Pfam" id="PF01850"/>
    </source>
</evidence>
<dbReference type="STRING" id="1817895.AUJ95_01560"/>
<comment type="function">
    <text evidence="5">Toxic component of a toxin-antitoxin (TA) system. An RNase.</text>
</comment>
<evidence type="ECO:0000313" key="8">
    <source>
        <dbReference type="Proteomes" id="UP000183085"/>
    </source>
</evidence>
<comment type="similarity">
    <text evidence="5">Belongs to the PINc/VapC protein family.</text>
</comment>
<keyword evidence="5" id="KW-0460">Magnesium</keyword>
<dbReference type="GO" id="GO:0004540">
    <property type="term" value="F:RNA nuclease activity"/>
    <property type="evidence" value="ECO:0007669"/>
    <property type="project" value="InterPro"/>
</dbReference>
<dbReference type="SUPFAM" id="SSF88723">
    <property type="entry name" value="PIN domain-like"/>
    <property type="match status" value="1"/>
</dbReference>
<feature type="domain" description="PIN" evidence="6">
    <location>
        <begin position="5"/>
        <end position="127"/>
    </location>
</feature>
<gene>
    <name evidence="5" type="primary">vapC</name>
    <name evidence="7" type="ORF">AUJ95_01560</name>
</gene>
<evidence type="ECO:0000256" key="5">
    <source>
        <dbReference type="HAMAP-Rule" id="MF_00265"/>
    </source>
</evidence>
<protein>
    <recommendedName>
        <fullName evidence="5">Ribonuclease VapC</fullName>
        <shortName evidence="5">RNase VapC</shortName>
        <ecNumber evidence="5">3.1.-.-</ecNumber>
    </recommendedName>
    <alternativeName>
        <fullName evidence="5">Toxin VapC</fullName>
    </alternativeName>
</protein>
<keyword evidence="5" id="KW-0800">Toxin</keyword>
<dbReference type="InterPro" id="IPR029060">
    <property type="entry name" value="PIN-like_dom_sf"/>
</dbReference>
<keyword evidence="3 5" id="KW-0479">Metal-binding</keyword>
<evidence type="ECO:0000256" key="3">
    <source>
        <dbReference type="ARBA" id="ARBA00022723"/>
    </source>
</evidence>
<comment type="cofactor">
    <cofactor evidence="5">
        <name>Mg(2+)</name>
        <dbReference type="ChEBI" id="CHEBI:18420"/>
    </cofactor>
</comment>
<dbReference type="Proteomes" id="UP000183085">
    <property type="component" value="Unassembled WGS sequence"/>
</dbReference>
<evidence type="ECO:0000256" key="2">
    <source>
        <dbReference type="ARBA" id="ARBA00022722"/>
    </source>
</evidence>
<dbReference type="HAMAP" id="MF_00265">
    <property type="entry name" value="VapC_Nob1"/>
    <property type="match status" value="1"/>
</dbReference>
<keyword evidence="1 5" id="KW-1277">Toxin-antitoxin system</keyword>
<sequence>MNLTVDSSVFVSALRKDEEKHKESLSLFRKIKDAEYIAIEPYSVLIEVVAAIRRRTNDMALAMRVKSDFLNIGSLNFVEIGDILAEDAAEIAAKIGVRGMDALIIQTAKEYNASLVSFDNEMTKRAKEVVKVADIEKLI</sequence>
<dbReference type="InterPro" id="IPR022907">
    <property type="entry name" value="VapC_family"/>
</dbReference>
<feature type="binding site" evidence="5">
    <location>
        <position position="6"/>
    </location>
    <ligand>
        <name>Mg(2+)</name>
        <dbReference type="ChEBI" id="CHEBI:18420"/>
    </ligand>
</feature>
<evidence type="ECO:0000313" key="7">
    <source>
        <dbReference type="EMBL" id="OIP42638.1"/>
    </source>
</evidence>